<comment type="similarity">
    <text evidence="1">Belongs to the ROK (NagC/XylR) family.</text>
</comment>
<dbReference type="InterPro" id="IPR036390">
    <property type="entry name" value="WH_DNA-bd_sf"/>
</dbReference>
<sequence length="407" mass="43893">MKKNSYNQPNKQSKEITILNTIREYGPISRTKIAKIFKLSPATITKYINGLIQAGIVKEDGWESSTGGRMPVLLRIIPEATYAIGVDLGGANLRVVVVNLESNIVAKITKKTNADKGRDKVFRRVIDAIHEAIEHSKIEKEKIKGIGMGISGLIDHQRGVCLYCPNIEGWENVPVKKLIEEEFAVDTCVEDSSRAMALAEHWSGVARGIDNFIFVNVGVGIGCAIFIHGKLYRGTGGIAGEFGHITIDEAGPRCNCGNYGCLETLASGPAISRRARQAIKEGVVSLIEKLAEGKLENITPEIVVEATKRGDKLAFNIMEKTGEYLGIGIADMINIFNPELIVIGAGVSQAGDILLEPLKRTVKARALQLSSSMTNIKVSQLGNNGGALGAAIMVLKDIFEPSSGVIE</sequence>
<dbReference type="SUPFAM" id="SSF53067">
    <property type="entry name" value="Actin-like ATPase domain"/>
    <property type="match status" value="1"/>
</dbReference>
<dbReference type="EMBL" id="LAZR01022331">
    <property type="protein sequence ID" value="KKL82224.1"/>
    <property type="molecule type" value="Genomic_DNA"/>
</dbReference>
<comment type="caution">
    <text evidence="3">The sequence shown here is derived from an EMBL/GenBank/DDBJ whole genome shotgun (WGS) entry which is preliminary data.</text>
</comment>
<proteinExistence type="inferred from homology"/>
<dbReference type="PANTHER" id="PTHR18964">
    <property type="entry name" value="ROK (REPRESSOR, ORF, KINASE) FAMILY"/>
    <property type="match status" value="1"/>
</dbReference>
<dbReference type="PROSITE" id="PS01125">
    <property type="entry name" value="ROK"/>
    <property type="match status" value="1"/>
</dbReference>
<feature type="domain" description="HTH marR-type" evidence="2">
    <location>
        <begin position="15"/>
        <end position="57"/>
    </location>
</feature>
<dbReference type="InterPro" id="IPR000600">
    <property type="entry name" value="ROK"/>
</dbReference>
<dbReference type="InterPro" id="IPR049874">
    <property type="entry name" value="ROK_cs"/>
</dbReference>
<evidence type="ECO:0000259" key="2">
    <source>
        <dbReference type="Pfam" id="PF01047"/>
    </source>
</evidence>
<dbReference type="InterPro" id="IPR000835">
    <property type="entry name" value="HTH_MarR-typ"/>
</dbReference>
<dbReference type="InterPro" id="IPR043129">
    <property type="entry name" value="ATPase_NBD"/>
</dbReference>
<dbReference type="PANTHER" id="PTHR18964:SF149">
    <property type="entry name" value="BIFUNCTIONAL UDP-N-ACETYLGLUCOSAMINE 2-EPIMERASE_N-ACETYLMANNOSAMINE KINASE"/>
    <property type="match status" value="1"/>
</dbReference>
<reference evidence="3" key="1">
    <citation type="journal article" date="2015" name="Nature">
        <title>Complex archaea that bridge the gap between prokaryotes and eukaryotes.</title>
        <authorList>
            <person name="Spang A."/>
            <person name="Saw J.H."/>
            <person name="Jorgensen S.L."/>
            <person name="Zaremba-Niedzwiedzka K."/>
            <person name="Martijn J."/>
            <person name="Lind A.E."/>
            <person name="van Eijk R."/>
            <person name="Schleper C."/>
            <person name="Guy L."/>
            <person name="Ettema T.J."/>
        </authorList>
    </citation>
    <scope>NUCLEOTIDE SEQUENCE</scope>
</reference>
<accession>A0A0F9F741</accession>
<dbReference type="AlphaFoldDB" id="A0A0F9F741"/>
<dbReference type="Pfam" id="PF01047">
    <property type="entry name" value="MarR"/>
    <property type="match status" value="1"/>
</dbReference>
<dbReference type="GO" id="GO:0003700">
    <property type="term" value="F:DNA-binding transcription factor activity"/>
    <property type="evidence" value="ECO:0007669"/>
    <property type="project" value="InterPro"/>
</dbReference>
<dbReference type="Gene3D" id="1.10.10.10">
    <property type="entry name" value="Winged helix-like DNA-binding domain superfamily/Winged helix DNA-binding domain"/>
    <property type="match status" value="1"/>
</dbReference>
<dbReference type="SUPFAM" id="SSF46785">
    <property type="entry name" value="Winged helix' DNA-binding domain"/>
    <property type="match status" value="1"/>
</dbReference>
<gene>
    <name evidence="3" type="ORF">LCGC14_1986900</name>
</gene>
<evidence type="ECO:0000313" key="3">
    <source>
        <dbReference type="EMBL" id="KKL82224.1"/>
    </source>
</evidence>
<name>A0A0F9F741_9ZZZZ</name>
<dbReference type="InterPro" id="IPR036388">
    <property type="entry name" value="WH-like_DNA-bd_sf"/>
</dbReference>
<organism evidence="3">
    <name type="scientific">marine sediment metagenome</name>
    <dbReference type="NCBI Taxonomy" id="412755"/>
    <lineage>
        <taxon>unclassified sequences</taxon>
        <taxon>metagenomes</taxon>
        <taxon>ecological metagenomes</taxon>
    </lineage>
</organism>
<dbReference type="Gene3D" id="3.30.420.40">
    <property type="match status" value="2"/>
</dbReference>
<protein>
    <recommendedName>
        <fullName evidence="2">HTH marR-type domain-containing protein</fullName>
    </recommendedName>
</protein>
<dbReference type="CDD" id="cd24076">
    <property type="entry name" value="ASKHA_ATPase_ROK_BsXylR-like"/>
    <property type="match status" value="1"/>
</dbReference>
<dbReference type="Pfam" id="PF00480">
    <property type="entry name" value="ROK"/>
    <property type="match status" value="1"/>
</dbReference>
<evidence type="ECO:0000256" key="1">
    <source>
        <dbReference type="ARBA" id="ARBA00006479"/>
    </source>
</evidence>